<dbReference type="RefSeq" id="XP_014170763.1">
    <property type="nucleotide sequence ID" value="XM_014315288.1"/>
</dbReference>
<evidence type="ECO:0000313" key="2">
    <source>
        <dbReference type="Proteomes" id="UP000007796"/>
    </source>
</evidence>
<dbReference type="AlphaFoldDB" id="F0XMR6"/>
<name>F0XMR6_GROCL</name>
<dbReference type="InterPro" id="IPR022085">
    <property type="entry name" value="OpdG"/>
</dbReference>
<protein>
    <submittedName>
        <fullName evidence="1">Uncharacterized protein</fullName>
    </submittedName>
</protein>
<reference evidence="1 2" key="1">
    <citation type="journal article" date="2011" name="Proc. Natl. Acad. Sci. U.S.A.">
        <title>Genome and transcriptome analyses of the mountain pine beetle-fungal symbiont Grosmannia clavigera, a lodgepole pine pathogen.</title>
        <authorList>
            <person name="DiGuistini S."/>
            <person name="Wang Y."/>
            <person name="Liao N.Y."/>
            <person name="Taylor G."/>
            <person name="Tanguay P."/>
            <person name="Feau N."/>
            <person name="Henrissat B."/>
            <person name="Chan S.K."/>
            <person name="Hesse-Orce U."/>
            <person name="Alamouti S.M."/>
            <person name="Tsui C.K.M."/>
            <person name="Docking R.T."/>
            <person name="Levasseur A."/>
            <person name="Haridas S."/>
            <person name="Robertson G."/>
            <person name="Birol I."/>
            <person name="Holt R.A."/>
            <person name="Marra M.A."/>
            <person name="Hamelin R.C."/>
            <person name="Hirst M."/>
            <person name="Jones S.J.M."/>
            <person name="Bohlmann J."/>
            <person name="Breuil C."/>
        </authorList>
    </citation>
    <scope>NUCLEOTIDE SEQUENCE [LARGE SCALE GENOMIC DNA]</scope>
    <source>
        <strain evidence="2">kw1407 / UAMH 11150</strain>
    </source>
</reference>
<sequence>MRHVFETRKRDEEAWERDAEIMAAAQWILWHGQTMFKFIIYNDDSSKDDARNKNHGLYKVGDDLGGTETFLPRSVERWRYWKARFEAVDNLPATDECKTLAARSARMMGALEDNMLF</sequence>
<keyword evidence="2" id="KW-1185">Reference proteome</keyword>
<dbReference type="EMBL" id="GL629794">
    <property type="protein sequence ID" value="EFX01281.1"/>
    <property type="molecule type" value="Genomic_DNA"/>
</dbReference>
<dbReference type="Proteomes" id="UP000007796">
    <property type="component" value="Unassembled WGS sequence"/>
</dbReference>
<dbReference type="Pfam" id="PF12311">
    <property type="entry name" value="DUF3632"/>
    <property type="match status" value="1"/>
</dbReference>
<evidence type="ECO:0000313" key="1">
    <source>
        <dbReference type="EMBL" id="EFX01281.1"/>
    </source>
</evidence>
<dbReference type="InParanoid" id="F0XMR6"/>
<proteinExistence type="predicted"/>
<dbReference type="STRING" id="655863.F0XMR6"/>
<dbReference type="HOGENOM" id="CLU_2085085_0_0_1"/>
<gene>
    <name evidence="1" type="ORF">CMQ_6223</name>
</gene>
<organism evidence="2">
    <name type="scientific">Grosmannia clavigera (strain kw1407 / UAMH 11150)</name>
    <name type="common">Blue stain fungus</name>
    <name type="synonym">Graphiocladiella clavigera</name>
    <dbReference type="NCBI Taxonomy" id="655863"/>
    <lineage>
        <taxon>Eukaryota</taxon>
        <taxon>Fungi</taxon>
        <taxon>Dikarya</taxon>
        <taxon>Ascomycota</taxon>
        <taxon>Pezizomycotina</taxon>
        <taxon>Sordariomycetes</taxon>
        <taxon>Sordariomycetidae</taxon>
        <taxon>Ophiostomatales</taxon>
        <taxon>Ophiostomataceae</taxon>
        <taxon>Leptographium</taxon>
    </lineage>
</organism>
<accession>F0XMR6</accession>
<dbReference type="OrthoDB" id="3350591at2759"/>
<dbReference type="GeneID" id="25979633"/>
<dbReference type="eggNOG" id="ENOG502RQPQ">
    <property type="taxonomic scope" value="Eukaryota"/>
</dbReference>